<dbReference type="Gene3D" id="1.10.10.10">
    <property type="entry name" value="Winged helix-like DNA-binding domain superfamily/Winged helix DNA-binding domain"/>
    <property type="match status" value="1"/>
</dbReference>
<feature type="region of interest" description="Disordered" evidence="1">
    <location>
        <begin position="122"/>
        <end position="142"/>
    </location>
</feature>
<evidence type="ECO:0000313" key="2">
    <source>
        <dbReference type="EMBL" id="QPB08614.1"/>
    </source>
</evidence>
<evidence type="ECO:0000313" key="3">
    <source>
        <dbReference type="Proteomes" id="UP000663491"/>
    </source>
</evidence>
<gene>
    <name evidence="2" type="ORF">CPT_Mica_001</name>
</gene>
<dbReference type="InterPro" id="IPR036388">
    <property type="entry name" value="WH-like_DNA-bd_sf"/>
</dbReference>
<keyword evidence="3" id="KW-1185">Reference proteome</keyword>
<proteinExistence type="predicted"/>
<name>A0A873WTR4_9CAUD</name>
<reference evidence="2" key="1">
    <citation type="submission" date="2020-07" db="EMBL/GenBank/DDBJ databases">
        <title>Complete genome sequence of Burkholderia cenocepacia myophage Mica.</title>
        <authorList>
            <person name="Garcia J.A."/>
            <person name="Yao G.W."/>
            <person name="Guadalupe Vizoso-Pinto M."/>
            <person name="Gonzalez C."/>
            <person name="Liu M.L."/>
            <person name="Gill J."/>
        </authorList>
    </citation>
    <scope>NUCLEOTIDE SEQUENCE</scope>
</reference>
<evidence type="ECO:0000256" key="1">
    <source>
        <dbReference type="SAM" id="MobiDB-lite"/>
    </source>
</evidence>
<dbReference type="Proteomes" id="UP000663491">
    <property type="component" value="Segment"/>
</dbReference>
<organism evidence="2 3">
    <name type="scientific">Burkholderia phage Mica</name>
    <dbReference type="NCBI Taxonomy" id="2767579"/>
    <lineage>
        <taxon>Viruses</taxon>
        <taxon>Duplodnaviria</taxon>
        <taxon>Heunggongvirae</taxon>
        <taxon>Uroviricota</taxon>
        <taxon>Caudoviricetes</taxon>
        <taxon>Micavirus</taxon>
        <taxon>Micavirus Mica</taxon>
    </lineage>
</organism>
<feature type="compositionally biased region" description="Acidic residues" evidence="1">
    <location>
        <begin position="128"/>
        <end position="142"/>
    </location>
</feature>
<dbReference type="EMBL" id="MT701586">
    <property type="protein sequence ID" value="QPB08614.1"/>
    <property type="molecule type" value="Genomic_DNA"/>
</dbReference>
<protein>
    <submittedName>
        <fullName evidence="2">Terminase small subunit</fullName>
    </submittedName>
</protein>
<accession>A0A873WTR4</accession>
<sequence length="142" mass="15597">MPVMQRGARGIEWSFDLADVISWYARRQAEAAGGAVDDIKEIEKRTARAKMEQAELALAEAKGLVAPIKEFERAQAAMMAAIRQNVMNVPQRAVLQLLGETDEATFKRKLRAELVLALEQAAAAELAPPDDEQDEDGDDESS</sequence>